<dbReference type="AlphaFoldDB" id="A0AAW5EZF4"/>
<evidence type="ECO:0000313" key="9">
    <source>
        <dbReference type="Proteomes" id="UP001203136"/>
    </source>
</evidence>
<dbReference type="EMBL" id="JAINVB010000001">
    <property type="protein sequence ID" value="MCK0085683.1"/>
    <property type="molecule type" value="Genomic_DNA"/>
</dbReference>
<feature type="domain" description="Creatinase N-terminal" evidence="5">
    <location>
        <begin position="17"/>
        <end position="144"/>
    </location>
</feature>
<dbReference type="Pfam" id="PF16188">
    <property type="entry name" value="Peptidase_M24_C"/>
    <property type="match status" value="1"/>
</dbReference>
<sequence length="607" mass="68493">MEDNKGGTKMEQAVGTRIAALRKRMAERGMDAYLIPTADFHGSEYVDGYFKARQFITGFTGSAGTAVITMEEAGLWTDGRYFVQAAKELATSEVKLFKMGEEGVPTVEEYLEQTMTMGGVLGFDGRVVGGLMGEELQDRLAAKEICIACYEDLIGEIWEDRPELPKEPVWILEDKYAGKPASEKIADLRSTMAEKNAGVHILTSLDDIIWLLNIRGNDVPCTPVVLSYLIVTRGEILLFINQETLNEEVRTYLAGLGVKLYDYNDIYQVVPSFKNETVMLEKAHVNYAVCQSLDNSVTVVDMMNPTSSAKAVKNPVEIENMRKVHIKDGVAMVKFMYWLKQNVGKTEIDEITAAAYLDKLRSEVEGNLGLSFGTISAYSDNAAMCHYAVSEESNKKLMPRGLYLVDSGGQYLEGTTDITRTFALGELTEEEKECFTLVASCMLRLLNVKFPYGCHGYNFDFAARELLWRRGLDFNHGTGHGVSFLGSVHERPNGVRWRVVPERQDNAVFEEGMITSDEPGLYFEGKFGIRTENLMLCVKAEKNEYAQFMKFENLTWVPIDLDAIDVKYMEPRDRELLNAYHKEVYNKISPYLPEEEAKWLEKVTREI</sequence>
<evidence type="ECO:0000259" key="5">
    <source>
        <dbReference type="Pfam" id="PF01321"/>
    </source>
</evidence>
<dbReference type="Pfam" id="PF01321">
    <property type="entry name" value="Creatinase_N"/>
    <property type="match status" value="1"/>
</dbReference>
<proteinExistence type="inferred from homology"/>
<organism evidence="7 9">
    <name type="scientific">Clostridium symbiosum</name>
    <name type="common">Bacteroides symbiosus</name>
    <dbReference type="NCBI Taxonomy" id="1512"/>
    <lineage>
        <taxon>Bacteria</taxon>
        <taxon>Bacillati</taxon>
        <taxon>Bacillota</taxon>
        <taxon>Clostridia</taxon>
        <taxon>Lachnospirales</taxon>
        <taxon>Lachnospiraceae</taxon>
        <taxon>Otoolea</taxon>
    </lineage>
</organism>
<dbReference type="Pfam" id="PF00557">
    <property type="entry name" value="Peptidase_M24"/>
    <property type="match status" value="1"/>
</dbReference>
<dbReference type="SUPFAM" id="SSF53092">
    <property type="entry name" value="Creatinase/prolidase N-terminal domain"/>
    <property type="match status" value="2"/>
</dbReference>
<evidence type="ECO:0000256" key="2">
    <source>
        <dbReference type="ARBA" id="ARBA00022723"/>
    </source>
</evidence>
<dbReference type="GO" id="GO:0005737">
    <property type="term" value="C:cytoplasm"/>
    <property type="evidence" value="ECO:0007669"/>
    <property type="project" value="UniProtKB-ARBA"/>
</dbReference>
<dbReference type="SUPFAM" id="SSF55920">
    <property type="entry name" value="Creatinase/aminopeptidase"/>
    <property type="match status" value="1"/>
</dbReference>
<dbReference type="PANTHER" id="PTHR43763">
    <property type="entry name" value="XAA-PRO AMINOPEPTIDASE 1"/>
    <property type="match status" value="1"/>
</dbReference>
<dbReference type="InterPro" id="IPR032416">
    <property type="entry name" value="Peptidase_M24_C"/>
</dbReference>
<dbReference type="Gene3D" id="3.90.230.10">
    <property type="entry name" value="Creatinase/methionine aminopeptidase superfamily"/>
    <property type="match status" value="1"/>
</dbReference>
<dbReference type="GO" id="GO:0046872">
    <property type="term" value="F:metal ion binding"/>
    <property type="evidence" value="ECO:0007669"/>
    <property type="project" value="UniProtKB-KW"/>
</dbReference>
<dbReference type="FunFam" id="3.90.230.10:FF:000009">
    <property type="entry name" value="xaa-Pro aminopeptidase 2"/>
    <property type="match status" value="1"/>
</dbReference>
<dbReference type="CDD" id="cd01085">
    <property type="entry name" value="APP"/>
    <property type="match status" value="1"/>
</dbReference>
<evidence type="ECO:0000256" key="3">
    <source>
        <dbReference type="ARBA" id="ARBA00022801"/>
    </source>
</evidence>
<feature type="domain" description="Peptidase M24" evidence="4">
    <location>
        <begin position="319"/>
        <end position="537"/>
    </location>
</feature>
<dbReference type="Gene3D" id="3.40.350.10">
    <property type="entry name" value="Creatinase/prolidase N-terminal domain"/>
    <property type="match status" value="2"/>
</dbReference>
<dbReference type="PANTHER" id="PTHR43763:SF6">
    <property type="entry name" value="XAA-PRO AMINOPEPTIDASE 1"/>
    <property type="match status" value="1"/>
</dbReference>
<reference evidence="8" key="2">
    <citation type="submission" date="2023-01" db="EMBL/GenBank/DDBJ databases">
        <title>Human gut microbiome strain richness.</title>
        <authorList>
            <person name="Chen-Liaw A."/>
        </authorList>
    </citation>
    <scope>NUCLEOTIDE SEQUENCE</scope>
    <source>
        <strain evidence="8">B1_m1001713B170214d0_201011</strain>
    </source>
</reference>
<dbReference type="InterPro" id="IPR036005">
    <property type="entry name" value="Creatinase/aminopeptidase-like"/>
</dbReference>
<dbReference type="InterPro" id="IPR033740">
    <property type="entry name" value="Pept_M24B"/>
</dbReference>
<dbReference type="GO" id="GO:0070006">
    <property type="term" value="F:metalloaminopeptidase activity"/>
    <property type="evidence" value="ECO:0007669"/>
    <property type="project" value="InterPro"/>
</dbReference>
<reference evidence="7" key="1">
    <citation type="journal article" date="2022" name="Cell Host Microbe">
        <title>Colonization of the live biotherapeutic product VE303 and modulation of the microbiota and metabolites in healthy volunteers.</title>
        <authorList>
            <person name="Dsouza M."/>
            <person name="Menon R."/>
            <person name="Crossette E."/>
            <person name="Bhattarai S.K."/>
            <person name="Schneider J."/>
            <person name="Kim Y.G."/>
            <person name="Reddy S."/>
            <person name="Caballero S."/>
            <person name="Felix C."/>
            <person name="Cornacchione L."/>
            <person name="Hendrickson J."/>
            <person name="Watson A.R."/>
            <person name="Minot S.S."/>
            <person name="Greenfield N."/>
            <person name="Schopf L."/>
            <person name="Szabady R."/>
            <person name="Patarroyo J."/>
            <person name="Smith W."/>
            <person name="Harrison P."/>
            <person name="Kuijper E.J."/>
            <person name="Kelly C.P."/>
            <person name="Olle B."/>
            <person name="Bobilev D."/>
            <person name="Silber J.L."/>
            <person name="Bucci V."/>
            <person name="Roberts B."/>
            <person name="Faith J."/>
            <person name="Norman J.M."/>
        </authorList>
    </citation>
    <scope>NUCLEOTIDE SEQUENCE</scope>
    <source>
        <strain evidence="7">VE303-04</strain>
    </source>
</reference>
<dbReference type="InterPro" id="IPR050422">
    <property type="entry name" value="X-Pro_aminopeptidase_P"/>
</dbReference>
<feature type="domain" description="Peptidase M24 C-terminal" evidence="6">
    <location>
        <begin position="547"/>
        <end position="607"/>
    </location>
</feature>
<comment type="caution">
    <text evidence="7">The sequence shown here is derived from an EMBL/GenBank/DDBJ whole genome shotgun (WGS) entry which is preliminary data.</text>
</comment>
<accession>A0AAW5EZF4</accession>
<keyword evidence="2" id="KW-0479">Metal-binding</keyword>
<keyword evidence="7" id="KW-0031">Aminopeptidase</keyword>
<evidence type="ECO:0000313" key="8">
    <source>
        <dbReference type="EMBL" id="MDB2000873.1"/>
    </source>
</evidence>
<dbReference type="Proteomes" id="UP001203136">
    <property type="component" value="Unassembled WGS sequence"/>
</dbReference>
<keyword evidence="7" id="KW-0645">Protease</keyword>
<comment type="similarity">
    <text evidence="1">Belongs to the peptidase M24B family.</text>
</comment>
<gene>
    <name evidence="7" type="ORF">K5I21_07330</name>
    <name evidence="8" type="ORF">PM006_11735</name>
</gene>
<evidence type="ECO:0000259" key="4">
    <source>
        <dbReference type="Pfam" id="PF00557"/>
    </source>
</evidence>
<dbReference type="InterPro" id="IPR000587">
    <property type="entry name" value="Creatinase_N"/>
</dbReference>
<evidence type="ECO:0000259" key="6">
    <source>
        <dbReference type="Pfam" id="PF16188"/>
    </source>
</evidence>
<name>A0AAW5EZF4_CLOSY</name>
<dbReference type="Pfam" id="PF16189">
    <property type="entry name" value="Creatinase_N_2"/>
    <property type="match status" value="1"/>
</dbReference>
<dbReference type="InterPro" id="IPR000994">
    <property type="entry name" value="Pept_M24"/>
</dbReference>
<dbReference type="EMBL" id="JAQLGM010000027">
    <property type="protein sequence ID" value="MDB2000873.1"/>
    <property type="molecule type" value="Genomic_DNA"/>
</dbReference>
<dbReference type="InterPro" id="IPR029149">
    <property type="entry name" value="Creatin/AminoP/Spt16_N"/>
</dbReference>
<protein>
    <submittedName>
        <fullName evidence="7">Aminopeptidase P family protein</fullName>
    </submittedName>
</protein>
<evidence type="ECO:0000313" key="7">
    <source>
        <dbReference type="EMBL" id="MCK0085683.1"/>
    </source>
</evidence>
<dbReference type="Proteomes" id="UP001300871">
    <property type="component" value="Unassembled WGS sequence"/>
</dbReference>
<evidence type="ECO:0000256" key="1">
    <source>
        <dbReference type="ARBA" id="ARBA00008766"/>
    </source>
</evidence>
<keyword evidence="3" id="KW-0378">Hydrolase</keyword>